<dbReference type="SUPFAM" id="SSF69318">
    <property type="entry name" value="Integrin alpha N-terminal domain"/>
    <property type="match status" value="2"/>
</dbReference>
<feature type="chain" id="PRO_5046556051" evidence="4">
    <location>
        <begin position="21"/>
        <end position="1274"/>
    </location>
</feature>
<name>A0ABV7WM72_9GAMM</name>
<dbReference type="Pfam" id="PF17963">
    <property type="entry name" value="Big_9"/>
    <property type="match status" value="2"/>
</dbReference>
<dbReference type="Proteomes" id="UP001595710">
    <property type="component" value="Unassembled WGS sequence"/>
</dbReference>
<dbReference type="SUPFAM" id="SSF49313">
    <property type="entry name" value="Cadherin-like"/>
    <property type="match status" value="1"/>
</dbReference>
<dbReference type="NCBIfam" id="NF012211">
    <property type="entry name" value="tand_rpt_95"/>
    <property type="match status" value="2"/>
</dbReference>
<reference evidence="6" key="1">
    <citation type="journal article" date="2019" name="Int. J. Syst. Evol. Microbiol.">
        <title>The Global Catalogue of Microorganisms (GCM) 10K type strain sequencing project: providing services to taxonomists for standard genome sequencing and annotation.</title>
        <authorList>
            <consortium name="The Broad Institute Genomics Platform"/>
            <consortium name="The Broad Institute Genome Sequencing Center for Infectious Disease"/>
            <person name="Wu L."/>
            <person name="Ma J."/>
        </authorList>
    </citation>
    <scope>NUCLEOTIDE SEQUENCE [LARGE SCALE GENOMIC DNA]</scope>
    <source>
        <strain evidence="6">CECT 8288</strain>
    </source>
</reference>
<dbReference type="InterPro" id="IPR028994">
    <property type="entry name" value="Integrin_alpha_N"/>
</dbReference>
<evidence type="ECO:0000256" key="3">
    <source>
        <dbReference type="SAM" id="Phobius"/>
    </source>
</evidence>
<protein>
    <submittedName>
        <fullName evidence="5">Tandem-95 repeat protein</fullName>
    </submittedName>
</protein>
<feature type="signal peptide" evidence="4">
    <location>
        <begin position="1"/>
        <end position="20"/>
    </location>
</feature>
<dbReference type="InterPro" id="IPR013783">
    <property type="entry name" value="Ig-like_fold"/>
</dbReference>
<evidence type="ECO:0000256" key="4">
    <source>
        <dbReference type="SAM" id="SignalP"/>
    </source>
</evidence>
<gene>
    <name evidence="5" type="ORF">ACFOND_00935</name>
</gene>
<keyword evidence="3" id="KW-1133">Transmembrane helix</keyword>
<dbReference type="Gene3D" id="2.130.10.130">
    <property type="entry name" value="Integrin alpha, N-terminal"/>
    <property type="match status" value="1"/>
</dbReference>
<sequence>MSKVIFSIFMSVMFSALAHAQTYSVVGQASTFDISYSSDYSQSQIDVMNEAAAYWAEQVHSDVPIQVTVDIVQRYYCSFADNAFVLTSEPASAVNFVNAPQADVSYPIALANAYAGYDLLPNQPDIEIRYNSRNVRGVGRCRDFYLKKDANFEQFGQLSLYWETIQEIAHGLGLFPLTDFKTGARANNKPDIYTSFVRSVKHGKMAHELSATELYDAATSSRSITFNGTNAVAYAQENFGSGIIENGVSLYSTPYYNRGTVAAHFSSEVDSQTTLSLPYISGYLPDEGIALAMLKDIGWTVGSNQAPEILNQQTISFAEDTAYTLSLSDLIVSDEQPETLSLEIESGNNYQVSGQTITPNLNFVGNLNINVRVNDGEFKSEWFAVTATVLNVNDAPVITGQSVVSTIEEQSITLSIDMLSITDVDNSVFTLNVLNGTNYSANGNTITPAENFSGALSVPVQAFDGTDLSNVFNVTVDVQATNDAPVIESQNILQWSEDSQPVISTSWVNFTDVDSTQFSLRVLPGNHYDVTTNTLSLEENFSGELTIGVQVFDGLDYSAVFYAAATVLPVNDAPQLAAITPQQTVEDISFFITEALLNIIDPDSDAFTLTIGLGEHYQVAGQEVIPNANWSGELSIPVTVSDGELSSQTQVLNLSVVPVNDLPELTTGELNQVAVYRNHTQQLSATDVDSSTLTFSLDNPPTWASVTPEGLLSVYADAQAVGEWPLTIKVSDGQSTISEQRTLHIINDPTATDLTLEAVVERTIWGLNAWVPVEIIVQNKGPMSEVSAPLVISFDGEWQSQDTRCTVIDNQCNLTVTDASRIKLLIKQTTATSLNFHASWQHSGFEINAENNQATIALTFTDAPITSPQFTVPSFGQGTVRAIALANIQGGRWPEVMFANGPTEASTAYRFEKSLFRPVLHTHLADASNSYAMAITDINNDGHKDWVLANGQGEPNTVYLNQGDGQFELHGLLGNKDSRAVTYADMDRDGDVDLLFANNEDNNTLYFNDGAGNFTLAAEFPARRSRGVIVYDFNGDGKLDILFANRGYRNRIFFNRGRGAVVLGRSFERSTESNGLDFNEVSFGNPEDLTSHVSLADLDGDGIASDVVLVNEGSAEIGANIQIHAVNANETTSLQQEQPTSQINDMSIGDYDGDGIDEIAVLHAGGALEVMSNQLNTVEVMDTQGADSILLVDVDGSGTADVISANSRQGDSRLDFTGDVTNSEDSVASSTTKPLLTTNSTNRPSLTSSNSKAGAFGVYWLLLGIVLLVIRRTR</sequence>
<evidence type="ECO:0000256" key="2">
    <source>
        <dbReference type="SAM" id="MobiDB-lite"/>
    </source>
</evidence>
<dbReference type="EMBL" id="JBHRYN010000003">
    <property type="protein sequence ID" value="MFC3700187.1"/>
    <property type="molecule type" value="Genomic_DNA"/>
</dbReference>
<feature type="region of interest" description="Disordered" evidence="2">
    <location>
        <begin position="1213"/>
        <end position="1249"/>
    </location>
</feature>
<keyword evidence="3" id="KW-0812">Transmembrane</keyword>
<keyword evidence="3" id="KW-0472">Membrane</keyword>
<proteinExistence type="predicted"/>
<dbReference type="InterPro" id="IPR015919">
    <property type="entry name" value="Cadherin-like_sf"/>
</dbReference>
<evidence type="ECO:0000256" key="1">
    <source>
        <dbReference type="ARBA" id="ARBA00022729"/>
    </source>
</evidence>
<dbReference type="Gene3D" id="2.60.40.10">
    <property type="entry name" value="Immunoglobulins"/>
    <property type="match status" value="1"/>
</dbReference>
<dbReference type="RefSeq" id="WP_290280910.1">
    <property type="nucleotide sequence ID" value="NZ_JAUFQI010000001.1"/>
</dbReference>
<feature type="compositionally biased region" description="Polar residues" evidence="2">
    <location>
        <begin position="1219"/>
        <end position="1249"/>
    </location>
</feature>
<dbReference type="PANTHER" id="PTHR46580:SF4">
    <property type="entry name" value="ATP_GTP-BINDING PROTEIN"/>
    <property type="match status" value="1"/>
</dbReference>
<evidence type="ECO:0000313" key="6">
    <source>
        <dbReference type="Proteomes" id="UP001595710"/>
    </source>
</evidence>
<keyword evidence="6" id="KW-1185">Reference proteome</keyword>
<keyword evidence="1 4" id="KW-0732">Signal</keyword>
<accession>A0ABV7WM72</accession>
<dbReference type="PANTHER" id="PTHR46580">
    <property type="entry name" value="SENSOR KINASE-RELATED"/>
    <property type="match status" value="1"/>
</dbReference>
<feature type="transmembrane region" description="Helical" evidence="3">
    <location>
        <begin position="1253"/>
        <end position="1270"/>
    </location>
</feature>
<organism evidence="5 6">
    <name type="scientific">Reinekea marina</name>
    <dbReference type="NCBI Taxonomy" id="1310421"/>
    <lineage>
        <taxon>Bacteria</taxon>
        <taxon>Pseudomonadati</taxon>
        <taxon>Pseudomonadota</taxon>
        <taxon>Gammaproteobacteria</taxon>
        <taxon>Oceanospirillales</taxon>
        <taxon>Saccharospirillaceae</taxon>
        <taxon>Reinekea</taxon>
    </lineage>
</organism>
<dbReference type="InterPro" id="IPR013517">
    <property type="entry name" value="FG-GAP"/>
</dbReference>
<comment type="caution">
    <text evidence="5">The sequence shown here is derived from an EMBL/GenBank/DDBJ whole genome shotgun (WGS) entry which is preliminary data.</text>
</comment>
<evidence type="ECO:0000313" key="5">
    <source>
        <dbReference type="EMBL" id="MFC3700187.1"/>
    </source>
</evidence>
<dbReference type="Pfam" id="PF13517">
    <property type="entry name" value="FG-GAP_3"/>
    <property type="match status" value="1"/>
</dbReference>